<protein>
    <submittedName>
        <fullName evidence="1">Uncharacterized protein</fullName>
    </submittedName>
</protein>
<sequence>MAQRFTFFGARLVQLDRQALFCDPTLLLTETETQPETKHREDKRNMKFLSLQRVLRVSDLPPGDTYGLEYEIASTPTRRRRVLVRVMPFLDCQSNNNKKVHGTHHALVQENRQRYYNNNKNNNNILY</sequence>
<dbReference type="EMBL" id="HBIM01005338">
    <property type="protein sequence ID" value="CAE0406703.1"/>
    <property type="molecule type" value="Transcribed_RNA"/>
</dbReference>
<gene>
    <name evidence="1" type="ORF">ACOF00016_LOCUS4541</name>
    <name evidence="2" type="ORF">ACOF00016_LOCUS4542</name>
</gene>
<reference evidence="1" key="1">
    <citation type="submission" date="2021-01" db="EMBL/GenBank/DDBJ databases">
        <authorList>
            <person name="Corre E."/>
            <person name="Pelletier E."/>
            <person name="Niang G."/>
            <person name="Scheremetjew M."/>
            <person name="Finn R."/>
            <person name="Kale V."/>
            <person name="Holt S."/>
            <person name="Cochrane G."/>
            <person name="Meng A."/>
            <person name="Brown T."/>
            <person name="Cohen L."/>
        </authorList>
    </citation>
    <scope>NUCLEOTIDE SEQUENCE</scope>
    <source>
        <strain evidence="1">CCMP127</strain>
    </source>
</reference>
<evidence type="ECO:0000313" key="2">
    <source>
        <dbReference type="EMBL" id="CAE0406703.1"/>
    </source>
</evidence>
<dbReference type="AlphaFoldDB" id="A0A6S8J771"/>
<organism evidence="1">
    <name type="scientific">Amphora coffeiformis</name>
    <dbReference type="NCBI Taxonomy" id="265554"/>
    <lineage>
        <taxon>Eukaryota</taxon>
        <taxon>Sar</taxon>
        <taxon>Stramenopiles</taxon>
        <taxon>Ochrophyta</taxon>
        <taxon>Bacillariophyta</taxon>
        <taxon>Bacillariophyceae</taxon>
        <taxon>Bacillariophycidae</taxon>
        <taxon>Thalassiophysales</taxon>
        <taxon>Catenulaceae</taxon>
        <taxon>Amphora</taxon>
    </lineage>
</organism>
<proteinExistence type="predicted"/>
<evidence type="ECO:0000313" key="1">
    <source>
        <dbReference type="EMBL" id="CAE0406702.1"/>
    </source>
</evidence>
<dbReference type="EMBL" id="HBIM01005337">
    <property type="protein sequence ID" value="CAE0406702.1"/>
    <property type="molecule type" value="Transcribed_RNA"/>
</dbReference>
<accession>A0A6S8J771</accession>
<name>A0A6S8J771_9STRA</name>